<gene>
    <name evidence="1" type="ORF">NO2_1401</name>
</gene>
<evidence type="ECO:0000313" key="2">
    <source>
        <dbReference type="Proteomes" id="UP000275925"/>
    </source>
</evidence>
<organism evidence="1 2">
    <name type="scientific">Candidatus Termititenax persephonae</name>
    <dbReference type="NCBI Taxonomy" id="2218525"/>
    <lineage>
        <taxon>Bacteria</taxon>
        <taxon>Bacillati</taxon>
        <taxon>Candidatus Margulisiibacteriota</taxon>
        <taxon>Candidatus Termititenacia</taxon>
        <taxon>Candidatus Termititenacales</taxon>
        <taxon>Candidatus Termititenacaceae</taxon>
        <taxon>Candidatus Termititenax</taxon>
    </lineage>
</organism>
<dbReference type="AlphaFoldDB" id="A0A388TJB2"/>
<protein>
    <submittedName>
        <fullName evidence="1">Uncharacterized protein</fullName>
    </submittedName>
</protein>
<proteinExistence type="predicted"/>
<evidence type="ECO:0000313" key="1">
    <source>
        <dbReference type="EMBL" id="GBR76929.1"/>
    </source>
</evidence>
<comment type="caution">
    <text evidence="1">The sequence shown here is derived from an EMBL/GenBank/DDBJ whole genome shotgun (WGS) entry which is preliminary data.</text>
</comment>
<sequence length="256" mass="28921">MVASIADGLIAKLKLDELRPEEKPAALIAYFNNILTGKIRTSPPELQTLLALMVDCQPDDTKKLIITYINTHQNSIDIFFSDHMQRFDRFDFKPYFLRIKGIEPGREFAVPTNARRNFEQIKPLDTRLYKDMLEGDQSSLKMKKASLQKVDAAKLADLRAQEKQKITALLNNLQRTIGDRIKGGGATREQVLAKLHFVEELFIPALQLSYNEPALQKLAELLLDGADPAAAEEVFASLRLPLRQQELFCAALAKKI</sequence>
<name>A0A388TJB2_9BACT</name>
<reference evidence="1 2" key="1">
    <citation type="journal article" date="2019" name="ISME J.">
        <title>Genome analyses of uncultured TG2/ZB3 bacteria in 'Margulisbacteria' specifically attached to ectosymbiotic spirochetes of protists in the termite gut.</title>
        <authorList>
            <person name="Utami Y.D."/>
            <person name="Kuwahara H."/>
            <person name="Igai K."/>
            <person name="Murakami T."/>
            <person name="Sugaya K."/>
            <person name="Morikawa T."/>
            <person name="Nagura Y."/>
            <person name="Yuki M."/>
            <person name="Deevong P."/>
            <person name="Inoue T."/>
            <person name="Kihara K."/>
            <person name="Lo N."/>
            <person name="Yamada A."/>
            <person name="Ohkuma M."/>
            <person name="Hongoh Y."/>
        </authorList>
    </citation>
    <scope>NUCLEOTIDE SEQUENCE [LARGE SCALE GENOMIC DNA]</scope>
    <source>
        <strain evidence="1">NkOx7-02</strain>
    </source>
</reference>
<dbReference type="Proteomes" id="UP000275925">
    <property type="component" value="Unassembled WGS sequence"/>
</dbReference>
<keyword evidence="2" id="KW-1185">Reference proteome</keyword>
<dbReference type="EMBL" id="BGZO01000066">
    <property type="protein sequence ID" value="GBR76929.1"/>
    <property type="molecule type" value="Genomic_DNA"/>
</dbReference>
<accession>A0A388TJB2</accession>